<feature type="coiled-coil region" evidence="2">
    <location>
        <begin position="857"/>
        <end position="975"/>
    </location>
</feature>
<evidence type="ECO:0000313" key="5">
    <source>
        <dbReference type="EMBL" id="PJF17360.1"/>
    </source>
</evidence>
<accession>A0A2H9TIC5</accession>
<keyword evidence="2" id="KW-0175">Coiled coil</keyword>
<dbReference type="InterPro" id="IPR004859">
    <property type="entry name" value="Xrn1_N"/>
</dbReference>
<dbReference type="GO" id="GO:0019905">
    <property type="term" value="F:syntaxin binding"/>
    <property type="evidence" value="ECO:0007669"/>
    <property type="project" value="InterPro"/>
</dbReference>
<feature type="region of interest" description="Disordered" evidence="3">
    <location>
        <begin position="462"/>
        <end position="498"/>
    </location>
</feature>
<dbReference type="PANTHER" id="PTHR16127">
    <property type="entry name" value="TAXILIN"/>
    <property type="match status" value="1"/>
</dbReference>
<dbReference type="STRING" id="1246581.A0A2H9TIC5"/>
<name>A0A2H9TIC5_9FUNG</name>
<gene>
    <name evidence="5" type="ORF">PSACC_02877</name>
</gene>
<evidence type="ECO:0000313" key="6">
    <source>
        <dbReference type="Proteomes" id="UP000240830"/>
    </source>
</evidence>
<dbReference type="Pfam" id="PF09728">
    <property type="entry name" value="Taxilin"/>
    <property type="match status" value="1"/>
</dbReference>
<dbReference type="Gene3D" id="3.40.50.12390">
    <property type="match status" value="1"/>
</dbReference>
<feature type="domain" description="Xrn1 N-terminal" evidence="4">
    <location>
        <begin position="28"/>
        <end position="179"/>
    </location>
</feature>
<feature type="coiled-coil region" evidence="2">
    <location>
        <begin position="522"/>
        <end position="572"/>
    </location>
</feature>
<keyword evidence="6" id="KW-1185">Reference proteome</keyword>
<organism evidence="5 6">
    <name type="scientific">Paramicrosporidium saccamoebae</name>
    <dbReference type="NCBI Taxonomy" id="1246581"/>
    <lineage>
        <taxon>Eukaryota</taxon>
        <taxon>Fungi</taxon>
        <taxon>Fungi incertae sedis</taxon>
        <taxon>Cryptomycota</taxon>
        <taxon>Cryptomycota incertae sedis</taxon>
        <taxon>Paramicrosporidium</taxon>
    </lineage>
</organism>
<sequence>MGVRGFTKWLKGTYKAAFTRPEPKYPLARVVRNEQALYRHVSAKLKAMTRIYHPEQTLYLTLDGPASFSKLDEQRKRRVDNAWSAKRTGNFDSQQFTPGCIFMTRFEEFIKGLVLDGITRSPKVIISGASCPGEGEFKMFEEIRQSALTNPNVSRAIVALDSDTYVQSIINGIPRMHVMLPTWEPESRFGNFDVEHCTRILREQAQGRPDAQWRLDFALLTAFSGNDYLPAMPFGSYSSLWPAYCKQTTAEMMNVERHQIDVHKFKDFLQHFMKEHFPPVHRNFQSTLLKLSRERPKKTHESVVSFLRSAVGVVNLMSGHVDSAMRIDYKNDCSPSIGVLADLDPDRVAEDLVRPSPDASKIETLMPGAAAVMVLDISERAVKYLPPAMHDIARAYTKRKKTFKSDYEGASWVHEQINALAKHELGNQIATIFPSQPLVLTNQHRPVLSSLTDQKAAVFPVSEGPCAPTRNMAKGKKSKKTTTTQPAPPTAAHPSLPAALDNLSLDGETEVPTLEEELSPRLLALQQQLERLDQDRYLLQREQPFPTTMNAATKTELSLQSLKKRLSEVRQQLYGATAPTSTPTSSLANLAKSYFGGVIRGKRSALAFPGEGEAFDDEFEDGVDFEFEVSGSECFEIEEEVEEVLLDGEKEVHPPSSVDYELVTKMEAELDAALNVLASPQLASKLKLEALKEKFATLVKQDRNWRHRVHTATRVAQDERIQRQLIEMELDKANAIKHRLESLCRDLHNENRRIKAEGARRDELAAITAAAATGVRPVEHSVEIKMEFLLPALPEKEILEKETSATLSDRISALTELYHAREEHFGAQLRQREVDILCTTEKADLLATQLAKQTTSLENSTRRISALTRSEQELKAQVRQYVDKFRQVEETLGKSNDLFGTFRAEMETMGGKLARLERENAQLNSKCATLSRNIIEMADERTKQNAALETLRGQKAKLEQLCRTLQAERNAALKSGDESAQ</sequence>
<proteinExistence type="inferred from homology"/>
<evidence type="ECO:0000259" key="4">
    <source>
        <dbReference type="Pfam" id="PF03159"/>
    </source>
</evidence>
<dbReference type="Proteomes" id="UP000240830">
    <property type="component" value="Unassembled WGS sequence"/>
</dbReference>
<dbReference type="Gene3D" id="1.10.287.1490">
    <property type="match status" value="1"/>
</dbReference>
<dbReference type="InterPro" id="IPR026183">
    <property type="entry name" value="Taxilin_fam"/>
</dbReference>
<dbReference type="OrthoDB" id="425555at2759"/>
<evidence type="ECO:0000256" key="1">
    <source>
        <dbReference type="ARBA" id="ARBA00009550"/>
    </source>
</evidence>
<dbReference type="GO" id="GO:0004527">
    <property type="term" value="F:exonuclease activity"/>
    <property type="evidence" value="ECO:0007669"/>
    <property type="project" value="InterPro"/>
</dbReference>
<dbReference type="GO" id="GO:0003676">
    <property type="term" value="F:nucleic acid binding"/>
    <property type="evidence" value="ECO:0007669"/>
    <property type="project" value="InterPro"/>
</dbReference>
<feature type="coiled-coil region" evidence="2">
    <location>
        <begin position="730"/>
        <end position="757"/>
    </location>
</feature>
<protein>
    <recommendedName>
        <fullName evidence="4">Xrn1 N-terminal domain-containing protein</fullName>
    </recommendedName>
</protein>
<dbReference type="AlphaFoldDB" id="A0A2H9TIC5"/>
<dbReference type="Pfam" id="PF03159">
    <property type="entry name" value="XRN_N"/>
    <property type="match status" value="1"/>
</dbReference>
<comment type="caution">
    <text evidence="5">The sequence shown here is derived from an EMBL/GenBank/DDBJ whole genome shotgun (WGS) entry which is preliminary data.</text>
</comment>
<reference evidence="5 6" key="1">
    <citation type="submission" date="2016-10" db="EMBL/GenBank/DDBJ databases">
        <title>The genome of Paramicrosporidium saccamoebae is the missing link in understanding Cryptomycota and Microsporidia evolution.</title>
        <authorList>
            <person name="Quandt C.A."/>
            <person name="Beaudet D."/>
            <person name="Corsaro D."/>
            <person name="Michel R."/>
            <person name="Corradi N."/>
            <person name="James T."/>
        </authorList>
    </citation>
    <scope>NUCLEOTIDE SEQUENCE [LARGE SCALE GENOMIC DNA]</scope>
    <source>
        <strain evidence="5 6">KSL3</strain>
    </source>
</reference>
<comment type="similarity">
    <text evidence="1">Belongs to the taxilin family.</text>
</comment>
<evidence type="ECO:0000256" key="3">
    <source>
        <dbReference type="SAM" id="MobiDB-lite"/>
    </source>
</evidence>
<dbReference type="EMBL" id="MTSL01000178">
    <property type="protein sequence ID" value="PJF17360.1"/>
    <property type="molecule type" value="Genomic_DNA"/>
</dbReference>
<dbReference type="PANTHER" id="PTHR16127:SF13">
    <property type="entry name" value="GH01188P"/>
    <property type="match status" value="1"/>
</dbReference>
<evidence type="ECO:0000256" key="2">
    <source>
        <dbReference type="SAM" id="Coils"/>
    </source>
</evidence>